<sequence length="631" mass="74214">MRKLYTSIFFTVIFVFLGAFSLEKPNSERFTLLMTDETSFFDYYFNLLENNDRVLMTKDLMFYSEHLLLDYSLSYVEEKYLYYDLDTMLDYLIEGVKKRMKDSNRKELSEAYSQALSYLCVSKRCFDEEFKLDLKIEERVEEELEKINNAEGFLESSIFSKKEDYSQYIARGHYTRSEKLKKYFKAMMYLMRMRFSAETKKGDGFDELRASLILASVLNDSPNALKLYKKINKAVSVLLPQEDDLRITELADSLNVELTDSYLLKTENMKKAKDIALRISDSKILSDYKEDKDKKNTVVGFMGQRYIFDSEVFQNLVYDKVTAYLGKEEPFTLYDGVRTMPRGLDLMYVLGSGTAFDILRDEGDVQYANYMENASLMIKKAKTLAEESFYNRMLFQYKEVINERKESSPSFMLDDKFRLKELNTLLASWASLRHDVILYAKQSYTVKVTSALPKEKTDSKIIAESYNRLYDLMEKDCSFLTDNLYEIFNDGYLKEAGRTFNEMCELYKEISALTMKGDCYTDSYEVRNRLQNLNYALKNLLVNQKNKEDNLVIVSDVHTDSNSEKVLQEGVGYLLCMNAMYNDEDYTGGAMSYFEFKNPMSERMTDEGWRDYCKDNDLKKLMFKWQKRLYD</sequence>
<name>A0A350HBP7_UNCW3</name>
<comment type="caution">
    <text evidence="1">The sequence shown here is derived from an EMBL/GenBank/DDBJ whole genome shotgun (WGS) entry which is preliminary data.</text>
</comment>
<dbReference type="SMART" id="SM01325">
    <property type="entry name" value="DUF3160"/>
    <property type="match status" value="1"/>
</dbReference>
<organism evidence="1 2">
    <name type="scientific">candidate division WOR-3 bacterium</name>
    <dbReference type="NCBI Taxonomy" id="2052148"/>
    <lineage>
        <taxon>Bacteria</taxon>
        <taxon>Bacteria division WOR-3</taxon>
    </lineage>
</organism>
<dbReference type="InterPro" id="IPR022601">
    <property type="entry name" value="DUF3160"/>
</dbReference>
<evidence type="ECO:0000313" key="1">
    <source>
        <dbReference type="EMBL" id="HAV92963.1"/>
    </source>
</evidence>
<protein>
    <recommendedName>
        <fullName evidence="3">DUF3160 domain-containing protein</fullName>
    </recommendedName>
</protein>
<dbReference type="Pfam" id="PF11369">
    <property type="entry name" value="DUF3160"/>
    <property type="match status" value="1"/>
</dbReference>
<dbReference type="Proteomes" id="UP000264062">
    <property type="component" value="Unassembled WGS sequence"/>
</dbReference>
<dbReference type="AlphaFoldDB" id="A0A350HBP7"/>
<reference evidence="1 2" key="1">
    <citation type="journal article" date="2018" name="Nat. Biotechnol.">
        <title>A standardized bacterial taxonomy based on genome phylogeny substantially revises the tree of life.</title>
        <authorList>
            <person name="Parks D.H."/>
            <person name="Chuvochina M."/>
            <person name="Waite D.W."/>
            <person name="Rinke C."/>
            <person name="Skarshewski A."/>
            <person name="Chaumeil P.A."/>
            <person name="Hugenholtz P."/>
        </authorList>
    </citation>
    <scope>NUCLEOTIDE SEQUENCE [LARGE SCALE GENOMIC DNA]</scope>
    <source>
        <strain evidence="1">UBA9956</strain>
    </source>
</reference>
<evidence type="ECO:0000313" key="2">
    <source>
        <dbReference type="Proteomes" id="UP000264062"/>
    </source>
</evidence>
<proteinExistence type="predicted"/>
<gene>
    <name evidence="1" type="ORF">DCW38_07290</name>
</gene>
<accession>A0A350HBP7</accession>
<dbReference type="EMBL" id="DMZY01000214">
    <property type="protein sequence ID" value="HAV92963.1"/>
    <property type="molecule type" value="Genomic_DNA"/>
</dbReference>
<evidence type="ECO:0008006" key="3">
    <source>
        <dbReference type="Google" id="ProtNLM"/>
    </source>
</evidence>